<dbReference type="PANTHER" id="PTHR10937">
    <property type="entry name" value="GLUCOSAMINE--FRUCTOSE-6-PHOSPHATE AMINOTRANSFERASE, ISOMERIZING"/>
    <property type="match status" value="1"/>
</dbReference>
<keyword evidence="3" id="KW-0808">Transferase</keyword>
<feature type="domain" description="SIS" evidence="2">
    <location>
        <begin position="25"/>
        <end position="171"/>
    </location>
</feature>
<keyword evidence="3" id="KW-0032">Aminotransferase</keyword>
<dbReference type="InterPro" id="IPR035466">
    <property type="entry name" value="GlmS/AgaS_SIS"/>
</dbReference>
<organism evidence="3 4">
    <name type="scientific">Pseudothermotoga thermarum DSM 5069</name>
    <dbReference type="NCBI Taxonomy" id="688269"/>
    <lineage>
        <taxon>Bacteria</taxon>
        <taxon>Thermotogati</taxon>
        <taxon>Thermotogota</taxon>
        <taxon>Thermotogae</taxon>
        <taxon>Thermotogales</taxon>
        <taxon>Thermotogaceae</taxon>
        <taxon>Pseudothermotoga</taxon>
    </lineage>
</organism>
<proteinExistence type="predicted"/>
<dbReference type="HOGENOM" id="CLU_012520_2_1_0"/>
<name>F7YUG2_9THEM</name>
<dbReference type="EC" id="2.6.1.16" evidence="3"/>
<dbReference type="Proteomes" id="UP000006804">
    <property type="component" value="Chromosome"/>
</dbReference>
<dbReference type="RefSeq" id="WP_013932648.1">
    <property type="nucleotide sequence ID" value="NC_015707.1"/>
</dbReference>
<dbReference type="SUPFAM" id="SSF53697">
    <property type="entry name" value="SIS domain"/>
    <property type="match status" value="1"/>
</dbReference>
<dbReference type="CDD" id="cd05008">
    <property type="entry name" value="SIS_GlmS_GlmD_1"/>
    <property type="match status" value="1"/>
</dbReference>
<dbReference type="GO" id="GO:0004360">
    <property type="term" value="F:glutamine-fructose-6-phosphate transaminase (isomerizing) activity"/>
    <property type="evidence" value="ECO:0007669"/>
    <property type="project" value="UniProtKB-EC"/>
</dbReference>
<dbReference type="KEGG" id="tta:Theth_1370"/>
<dbReference type="AlphaFoldDB" id="F7YUG2"/>
<sequence length="343" mass="38319">MHHMYSEIQEQSQVLKTCYEANLEVLEKVAKGIFERGIEFIVFVARGSSDNAATFGKYAIEIFAGIPVSLAAPSVASIYARKLKLDKACVIAVSQSGMSEDVCSFFEMAKECGALCVSLTNNPQSRLAKVADFSIYMNVGVEKAVAATKTFSAELLLLGMLACLLSKSDEELKKLQQVENVVKEALDKENEIKLFVERFRYMNECFVLGRGLTYPIALEFALKIQETSYVRAKGFSTSDFMHGPIAMINSEIPVFLLGINDETREDLLQTAAKLNEQKIDVYSFCDIPEMKDFVKKNVEFSSNGLSRILSLTVLIQLFSYYLCILKGYNPDNPRIIKKVTVTK</sequence>
<dbReference type="Gene3D" id="3.40.50.10490">
    <property type="entry name" value="Glucose-6-phosphate isomerase like protein, domain 1"/>
    <property type="match status" value="2"/>
</dbReference>
<dbReference type="PROSITE" id="PS51464">
    <property type="entry name" value="SIS"/>
    <property type="match status" value="2"/>
</dbReference>
<dbReference type="InterPro" id="IPR046348">
    <property type="entry name" value="SIS_dom_sf"/>
</dbReference>
<dbReference type="CDD" id="cd05009">
    <property type="entry name" value="SIS_GlmS_GlmD_2"/>
    <property type="match status" value="1"/>
</dbReference>
<keyword evidence="4" id="KW-1185">Reference proteome</keyword>
<evidence type="ECO:0000256" key="1">
    <source>
        <dbReference type="ARBA" id="ARBA00022737"/>
    </source>
</evidence>
<evidence type="ECO:0000259" key="2">
    <source>
        <dbReference type="PROSITE" id="PS51464"/>
    </source>
</evidence>
<protein>
    <submittedName>
        <fullName evidence="3">Glutamine--fructose-6-phosphate transaminase (Isomerizing)</fullName>
        <ecNumber evidence="3">2.6.1.16</ecNumber>
    </submittedName>
</protein>
<dbReference type="PANTHER" id="PTHR10937:SF8">
    <property type="entry name" value="AMINOTRANSFERASE-RELATED"/>
    <property type="match status" value="1"/>
</dbReference>
<gene>
    <name evidence="3" type="ORF">Theth_1370</name>
</gene>
<accession>F7YUG2</accession>
<dbReference type="GO" id="GO:1901135">
    <property type="term" value="P:carbohydrate derivative metabolic process"/>
    <property type="evidence" value="ECO:0007669"/>
    <property type="project" value="InterPro"/>
</dbReference>
<evidence type="ECO:0000313" key="4">
    <source>
        <dbReference type="Proteomes" id="UP000006804"/>
    </source>
</evidence>
<dbReference type="PATRIC" id="fig|688269.3.peg.1410"/>
<reference evidence="3 4" key="1">
    <citation type="submission" date="2010-11" db="EMBL/GenBank/DDBJ databases">
        <title>The complete genome of Thermotoga thermarum DSM 5069.</title>
        <authorList>
            <consortium name="US DOE Joint Genome Institute (JGI-PGF)"/>
            <person name="Lucas S."/>
            <person name="Copeland A."/>
            <person name="Lapidus A."/>
            <person name="Bruce D."/>
            <person name="Goodwin L."/>
            <person name="Pitluck S."/>
            <person name="Kyrpides N."/>
            <person name="Mavromatis K."/>
            <person name="Ivanova N."/>
            <person name="Zeytun A."/>
            <person name="Brettin T."/>
            <person name="Detter J.C."/>
            <person name="Tapia R."/>
            <person name="Han C."/>
            <person name="Land M."/>
            <person name="Hauser L."/>
            <person name="Markowitz V."/>
            <person name="Cheng J.-F."/>
            <person name="Hugenholtz P."/>
            <person name="Woyke T."/>
            <person name="Wu D."/>
            <person name="Spring S."/>
            <person name="Schroeder M."/>
            <person name="Brambilla E."/>
            <person name="Klenk H.-P."/>
            <person name="Eisen J.A."/>
        </authorList>
    </citation>
    <scope>NUCLEOTIDE SEQUENCE [LARGE SCALE GENOMIC DNA]</scope>
    <source>
        <strain evidence="3 4">DSM 5069</strain>
    </source>
</reference>
<dbReference type="OrthoDB" id="9779207at2"/>
<dbReference type="InterPro" id="IPR035490">
    <property type="entry name" value="GlmS/FrlB_SIS"/>
</dbReference>
<dbReference type="STRING" id="688269.Theth_1370"/>
<dbReference type="InterPro" id="IPR001347">
    <property type="entry name" value="SIS_dom"/>
</dbReference>
<dbReference type="GO" id="GO:0097367">
    <property type="term" value="F:carbohydrate derivative binding"/>
    <property type="evidence" value="ECO:0007669"/>
    <property type="project" value="InterPro"/>
</dbReference>
<feature type="domain" description="SIS" evidence="2">
    <location>
        <begin position="195"/>
        <end position="333"/>
    </location>
</feature>
<dbReference type="eggNOG" id="COG0449">
    <property type="taxonomic scope" value="Bacteria"/>
</dbReference>
<keyword evidence="1" id="KW-0677">Repeat</keyword>
<dbReference type="Pfam" id="PF01380">
    <property type="entry name" value="SIS"/>
    <property type="match status" value="2"/>
</dbReference>
<dbReference type="EMBL" id="CP002351">
    <property type="protein sequence ID" value="AEH51433.1"/>
    <property type="molecule type" value="Genomic_DNA"/>
</dbReference>
<evidence type="ECO:0000313" key="3">
    <source>
        <dbReference type="EMBL" id="AEH51433.1"/>
    </source>
</evidence>